<evidence type="ECO:0000313" key="1">
    <source>
        <dbReference type="EMBL" id="KAL3266803.1"/>
    </source>
</evidence>
<dbReference type="EMBL" id="JABFTP020000001">
    <property type="protein sequence ID" value="KAL3266803.1"/>
    <property type="molecule type" value="Genomic_DNA"/>
</dbReference>
<sequence length="295" mass="33627">MSSHGSLESLNAEPSNSNMNAATNFFKLSFLCSLIPHIFDGNRLRVHEFISNCDNAFKFAHPSQEQPLLAYVISKISGNAKAQLRDKLVNTWVQLRELLLQLYADKKHYTMLMEELNTIKQQTQESVLSFHNNIEQIYTRIINSLPANSSDIRGRSETLRELALQRFIFHSKPDISRFLRSKDISTLPDARNAASDEERALNMRKIIFQKQKNIAVIVNVILIILQNVSKNRAFNSITLFQIPTTDDEEKPNSVEKLCTVSTLENLKAITTLSVVMNLQLIHTNQKKSFGVPRGR</sequence>
<organism evidence="1 2">
    <name type="scientific">Cryptolaemus montrouzieri</name>
    <dbReference type="NCBI Taxonomy" id="559131"/>
    <lineage>
        <taxon>Eukaryota</taxon>
        <taxon>Metazoa</taxon>
        <taxon>Ecdysozoa</taxon>
        <taxon>Arthropoda</taxon>
        <taxon>Hexapoda</taxon>
        <taxon>Insecta</taxon>
        <taxon>Pterygota</taxon>
        <taxon>Neoptera</taxon>
        <taxon>Endopterygota</taxon>
        <taxon>Coleoptera</taxon>
        <taxon>Polyphaga</taxon>
        <taxon>Cucujiformia</taxon>
        <taxon>Coccinelloidea</taxon>
        <taxon>Coccinellidae</taxon>
        <taxon>Scymninae</taxon>
        <taxon>Scymnini</taxon>
        <taxon>Cryptolaemus</taxon>
    </lineage>
</organism>
<keyword evidence="2" id="KW-1185">Reference proteome</keyword>
<evidence type="ECO:0000313" key="2">
    <source>
        <dbReference type="Proteomes" id="UP001516400"/>
    </source>
</evidence>
<dbReference type="AlphaFoldDB" id="A0ABD2MKC4"/>
<reference evidence="1 2" key="1">
    <citation type="journal article" date="2021" name="BMC Biol.">
        <title>Horizontally acquired antibacterial genes associated with adaptive radiation of ladybird beetles.</title>
        <authorList>
            <person name="Li H.S."/>
            <person name="Tang X.F."/>
            <person name="Huang Y.H."/>
            <person name="Xu Z.Y."/>
            <person name="Chen M.L."/>
            <person name="Du X.Y."/>
            <person name="Qiu B.Y."/>
            <person name="Chen P.T."/>
            <person name="Zhang W."/>
            <person name="Slipinski A."/>
            <person name="Escalona H.E."/>
            <person name="Waterhouse R.M."/>
            <person name="Zwick A."/>
            <person name="Pang H."/>
        </authorList>
    </citation>
    <scope>NUCLEOTIDE SEQUENCE [LARGE SCALE GENOMIC DNA]</scope>
    <source>
        <strain evidence="1">SYSU2018</strain>
    </source>
</reference>
<dbReference type="Proteomes" id="UP001516400">
    <property type="component" value="Unassembled WGS sequence"/>
</dbReference>
<gene>
    <name evidence="1" type="ORF">HHI36_010957</name>
</gene>
<proteinExistence type="predicted"/>
<protein>
    <submittedName>
        <fullName evidence="1">Uncharacterized protein</fullName>
    </submittedName>
</protein>
<comment type="caution">
    <text evidence="1">The sequence shown here is derived from an EMBL/GenBank/DDBJ whole genome shotgun (WGS) entry which is preliminary data.</text>
</comment>
<accession>A0ABD2MKC4</accession>
<name>A0ABD2MKC4_9CUCU</name>